<dbReference type="PROSITE" id="PS50110">
    <property type="entry name" value="RESPONSE_REGULATORY"/>
    <property type="match status" value="1"/>
</dbReference>
<dbReference type="InterPro" id="IPR050595">
    <property type="entry name" value="Bact_response_regulator"/>
</dbReference>
<gene>
    <name evidence="4" type="ORF">ACFO3I_01690</name>
</gene>
<name>A0ABV9JG92_9GAMM</name>
<protein>
    <submittedName>
        <fullName evidence="4">Response regulator</fullName>
    </submittedName>
</protein>
<keyword evidence="1 2" id="KW-0597">Phosphoprotein</keyword>
<comment type="caution">
    <text evidence="4">The sequence shown here is derived from an EMBL/GenBank/DDBJ whole genome shotgun (WGS) entry which is preliminary data.</text>
</comment>
<reference evidence="5" key="1">
    <citation type="journal article" date="2019" name="Int. J. Syst. Evol. Microbiol.">
        <title>The Global Catalogue of Microorganisms (GCM) 10K type strain sequencing project: providing services to taxonomists for standard genome sequencing and annotation.</title>
        <authorList>
            <consortium name="The Broad Institute Genomics Platform"/>
            <consortium name="The Broad Institute Genome Sequencing Center for Infectious Disease"/>
            <person name="Wu L."/>
            <person name="Ma J."/>
        </authorList>
    </citation>
    <scope>NUCLEOTIDE SEQUENCE [LARGE SCALE GENOMIC DNA]</scope>
    <source>
        <strain evidence="5">DT28</strain>
    </source>
</reference>
<feature type="modified residue" description="4-aspartylphosphate" evidence="2">
    <location>
        <position position="64"/>
    </location>
</feature>
<dbReference type="InterPro" id="IPR011006">
    <property type="entry name" value="CheY-like_superfamily"/>
</dbReference>
<evidence type="ECO:0000256" key="2">
    <source>
        <dbReference type="PROSITE-ProRule" id="PRU00169"/>
    </source>
</evidence>
<dbReference type="SMART" id="SM00448">
    <property type="entry name" value="REC"/>
    <property type="match status" value="1"/>
</dbReference>
<keyword evidence="5" id="KW-1185">Reference proteome</keyword>
<dbReference type="Pfam" id="PF00072">
    <property type="entry name" value="Response_reg"/>
    <property type="match status" value="1"/>
</dbReference>
<evidence type="ECO:0000256" key="1">
    <source>
        <dbReference type="ARBA" id="ARBA00022553"/>
    </source>
</evidence>
<dbReference type="RefSeq" id="WP_377331229.1">
    <property type="nucleotide sequence ID" value="NZ_JBHSGB010000001.1"/>
</dbReference>
<sequence>MRETHTVLLVDDQEFTRQLLQNNLTNLKFEARLEKYIWSYQHASTASQALKLFNLHQPKLVFLDIELPDQSGLILLRRFKEINPECFVVMVSGVSTLVNVKESISSGASSFIVKPFSGEKVLSVLNKFRQSRAKVS</sequence>
<dbReference type="InterPro" id="IPR001789">
    <property type="entry name" value="Sig_transdc_resp-reg_receiver"/>
</dbReference>
<dbReference type="EMBL" id="JBHSGB010000001">
    <property type="protein sequence ID" value="MFC4653728.1"/>
    <property type="molecule type" value="Genomic_DNA"/>
</dbReference>
<evidence type="ECO:0000313" key="5">
    <source>
        <dbReference type="Proteomes" id="UP001595962"/>
    </source>
</evidence>
<dbReference type="Proteomes" id="UP001595962">
    <property type="component" value="Unassembled WGS sequence"/>
</dbReference>
<dbReference type="PANTHER" id="PTHR44591">
    <property type="entry name" value="STRESS RESPONSE REGULATOR PROTEIN 1"/>
    <property type="match status" value="1"/>
</dbReference>
<dbReference type="SUPFAM" id="SSF52172">
    <property type="entry name" value="CheY-like"/>
    <property type="match status" value="1"/>
</dbReference>
<dbReference type="PANTHER" id="PTHR44591:SF3">
    <property type="entry name" value="RESPONSE REGULATORY DOMAIN-CONTAINING PROTEIN"/>
    <property type="match status" value="1"/>
</dbReference>
<evidence type="ECO:0000313" key="4">
    <source>
        <dbReference type="EMBL" id="MFC4653728.1"/>
    </source>
</evidence>
<evidence type="ECO:0000259" key="3">
    <source>
        <dbReference type="PROSITE" id="PS50110"/>
    </source>
</evidence>
<proteinExistence type="predicted"/>
<dbReference type="Gene3D" id="3.40.50.2300">
    <property type="match status" value="1"/>
</dbReference>
<organism evidence="4 5">
    <name type="scientific">Rheinheimera marina</name>
    <dbReference type="NCBI Taxonomy" id="1774958"/>
    <lineage>
        <taxon>Bacteria</taxon>
        <taxon>Pseudomonadati</taxon>
        <taxon>Pseudomonadota</taxon>
        <taxon>Gammaproteobacteria</taxon>
        <taxon>Chromatiales</taxon>
        <taxon>Chromatiaceae</taxon>
        <taxon>Rheinheimera</taxon>
    </lineage>
</organism>
<accession>A0ABV9JG92</accession>
<feature type="domain" description="Response regulatory" evidence="3">
    <location>
        <begin position="6"/>
        <end position="129"/>
    </location>
</feature>